<dbReference type="Proteomes" id="UP000295124">
    <property type="component" value="Unassembled WGS sequence"/>
</dbReference>
<accession>A0A4R4ZUA1</accession>
<comment type="caution">
    <text evidence="3">The sequence shown here is derived from an EMBL/GenBank/DDBJ whole genome shotgun (WGS) entry which is preliminary data.</text>
</comment>
<dbReference type="Pfam" id="PF00899">
    <property type="entry name" value="ThiF"/>
    <property type="match status" value="1"/>
</dbReference>
<reference evidence="3 4" key="1">
    <citation type="submission" date="2019-03" db="EMBL/GenBank/DDBJ databases">
        <title>Draft genome sequences of novel Actinobacteria.</title>
        <authorList>
            <person name="Sahin N."/>
            <person name="Ay H."/>
            <person name="Saygin H."/>
        </authorList>
    </citation>
    <scope>NUCLEOTIDE SEQUENCE [LARGE SCALE GENOMIC DNA]</scope>
    <source>
        <strain evidence="3 4">JCM 13523</strain>
    </source>
</reference>
<evidence type="ECO:0000259" key="2">
    <source>
        <dbReference type="Pfam" id="PF00899"/>
    </source>
</evidence>
<organism evidence="3 4">
    <name type="scientific">Kribbella antibiotica</name>
    <dbReference type="NCBI Taxonomy" id="190195"/>
    <lineage>
        <taxon>Bacteria</taxon>
        <taxon>Bacillati</taxon>
        <taxon>Actinomycetota</taxon>
        <taxon>Actinomycetes</taxon>
        <taxon>Propionibacteriales</taxon>
        <taxon>Kribbellaceae</taxon>
        <taxon>Kribbella</taxon>
    </lineage>
</organism>
<dbReference type="GO" id="GO:0016779">
    <property type="term" value="F:nucleotidyltransferase activity"/>
    <property type="evidence" value="ECO:0007669"/>
    <property type="project" value="UniProtKB-KW"/>
</dbReference>
<keyword evidence="4" id="KW-1185">Reference proteome</keyword>
<dbReference type="GO" id="GO:0061503">
    <property type="term" value="F:tRNA threonylcarbamoyladenosine dehydratase"/>
    <property type="evidence" value="ECO:0007669"/>
    <property type="project" value="TreeGrafter"/>
</dbReference>
<evidence type="ECO:0000256" key="1">
    <source>
        <dbReference type="SAM" id="MobiDB-lite"/>
    </source>
</evidence>
<dbReference type="InterPro" id="IPR035985">
    <property type="entry name" value="Ubiquitin-activating_enz"/>
</dbReference>
<proteinExistence type="predicted"/>
<dbReference type="Gene3D" id="3.40.50.720">
    <property type="entry name" value="NAD(P)-binding Rossmann-like Domain"/>
    <property type="match status" value="1"/>
</dbReference>
<dbReference type="PANTHER" id="PTHR43267:SF1">
    <property type="entry name" value="TRNA THREONYLCARBAMOYLADENOSINE DEHYDRATASE"/>
    <property type="match status" value="1"/>
</dbReference>
<dbReference type="InterPro" id="IPR045886">
    <property type="entry name" value="ThiF/MoeB/HesA"/>
</dbReference>
<dbReference type="GO" id="GO:0061504">
    <property type="term" value="P:cyclic threonylcarbamoyladenosine biosynthetic process"/>
    <property type="evidence" value="ECO:0007669"/>
    <property type="project" value="TreeGrafter"/>
</dbReference>
<protein>
    <submittedName>
        <fullName evidence="3">ThiF family adenylyltransferase</fullName>
    </submittedName>
</protein>
<keyword evidence="3" id="KW-0548">Nucleotidyltransferase</keyword>
<evidence type="ECO:0000313" key="4">
    <source>
        <dbReference type="Proteomes" id="UP000295124"/>
    </source>
</evidence>
<dbReference type="SUPFAM" id="SSF69572">
    <property type="entry name" value="Activating enzymes of the ubiquitin-like proteins"/>
    <property type="match status" value="1"/>
</dbReference>
<name>A0A4R4ZUA1_9ACTN</name>
<keyword evidence="3" id="KW-0808">Transferase</keyword>
<sequence length="527" mass="55914">MAACGSLFVGRWSHSLDLRHFGSGRVPRSKYSEAVIMDLVLSTGLWSELQRHLFGEKRLAFAGQDEQMAFILASYSVAGETRKLLAHELITAGPRDLSSQSPGGIGPTGEFVAQMLTRCRRDGWSLIEVHSHPFDSSSRTTFSGIDWANDRIKMPQLAAMLPDPFYHATMVVGRNSLDAHYYDQGSGTILPVGRVTLVGGDEGPGAPLRHLAVSSSPQEPVAITDGRRSRQLPLVGQEAQDAFPKATVAVVGLGGLGSFAALQLAYLGVGHLVLIDADEVDESNLNRLLGAGPADVGRPKVEVLAEQVNRVAPDIKVTAIPEDVLTARALEHAKVADLVLGCVDNHGARLTLNHLAIRYLIPLLDAGTGARLASDGRPTQLGGQVQLVAPGRGCLECRGFIDPTRAAFDLATPEVQQYERDHGYGTKEIAPAVIFLNGVVASIQVAEVARLLGSQGSQASLIVYDAIAQRTFPVTTRPEPSCPTCGEDGVIGVGDLSPLHRAEAQTDESLPTRSQVVGAGSAGTDSN</sequence>
<feature type="domain" description="THIF-type NAD/FAD binding fold" evidence="2">
    <location>
        <begin position="229"/>
        <end position="483"/>
    </location>
</feature>
<evidence type="ECO:0000313" key="3">
    <source>
        <dbReference type="EMBL" id="TDD62050.1"/>
    </source>
</evidence>
<dbReference type="PANTHER" id="PTHR43267">
    <property type="entry name" value="TRNA THREONYLCARBAMOYLADENOSINE DEHYDRATASE"/>
    <property type="match status" value="1"/>
</dbReference>
<dbReference type="OrthoDB" id="3802555at2"/>
<dbReference type="GO" id="GO:0008641">
    <property type="term" value="F:ubiquitin-like modifier activating enzyme activity"/>
    <property type="evidence" value="ECO:0007669"/>
    <property type="project" value="InterPro"/>
</dbReference>
<feature type="region of interest" description="Disordered" evidence="1">
    <location>
        <begin position="501"/>
        <end position="527"/>
    </location>
</feature>
<dbReference type="InterPro" id="IPR000594">
    <property type="entry name" value="ThiF_NAD_FAD-bd"/>
</dbReference>
<gene>
    <name evidence="3" type="ORF">E1263_05410</name>
</gene>
<dbReference type="EMBL" id="SMKX01000009">
    <property type="protein sequence ID" value="TDD62050.1"/>
    <property type="molecule type" value="Genomic_DNA"/>
</dbReference>
<dbReference type="AlphaFoldDB" id="A0A4R4ZUA1"/>